<dbReference type="PANTHER" id="PTHR45785:SF7">
    <property type="entry name" value="COMPLEMENT FACTOR H"/>
    <property type="match status" value="1"/>
</dbReference>
<keyword evidence="7" id="KW-1185">Reference proteome</keyword>
<dbReference type="SMART" id="SM00032">
    <property type="entry name" value="CCP"/>
    <property type="match status" value="7"/>
</dbReference>
<evidence type="ECO:0000259" key="5">
    <source>
        <dbReference type="PROSITE" id="PS50923"/>
    </source>
</evidence>
<feature type="disulfide bond" evidence="4">
    <location>
        <begin position="291"/>
        <end position="334"/>
    </location>
</feature>
<dbReference type="Pfam" id="PF00084">
    <property type="entry name" value="Sushi"/>
    <property type="match status" value="4"/>
</dbReference>
<dbReference type="FunFam" id="2.10.70.10:FF:000060">
    <property type="entry name" value="Complement inhibitory factor H"/>
    <property type="match status" value="3"/>
</dbReference>
<dbReference type="Proteomes" id="UP000472274">
    <property type="component" value="Unplaced"/>
</dbReference>
<feature type="disulfide bond" evidence="4">
    <location>
        <begin position="39"/>
        <end position="82"/>
    </location>
</feature>
<feature type="disulfide bond" evidence="4">
    <location>
        <begin position="352"/>
        <end position="395"/>
    </location>
</feature>
<dbReference type="InterPro" id="IPR051503">
    <property type="entry name" value="ComplSys_Reg/VirEntry_Med"/>
</dbReference>
<dbReference type="CDD" id="cd00033">
    <property type="entry name" value="CCP"/>
    <property type="match status" value="4"/>
</dbReference>
<keyword evidence="2" id="KW-0732">Signal</keyword>
<evidence type="ECO:0000256" key="1">
    <source>
        <dbReference type="ARBA" id="ARBA00022659"/>
    </source>
</evidence>
<evidence type="ECO:0000313" key="7">
    <source>
        <dbReference type="Proteomes" id="UP000472274"/>
    </source>
</evidence>
<feature type="domain" description="Sushi" evidence="5">
    <location>
        <begin position="350"/>
        <end position="408"/>
    </location>
</feature>
<dbReference type="PANTHER" id="PTHR45785">
    <property type="entry name" value="COMPLEMENT FACTOR H-RELATED"/>
    <property type="match status" value="1"/>
</dbReference>
<feature type="domain" description="Sushi" evidence="5">
    <location>
        <begin position="37"/>
        <end position="95"/>
    </location>
</feature>
<dbReference type="PROSITE" id="PS50923">
    <property type="entry name" value="SUSHI"/>
    <property type="match status" value="4"/>
</dbReference>
<comment type="caution">
    <text evidence="4">Lacks conserved residue(s) required for the propagation of feature annotation.</text>
</comment>
<dbReference type="AlphaFoldDB" id="A0A674JN02"/>
<evidence type="ECO:0000313" key="6">
    <source>
        <dbReference type="Ensembl" id="ENSTMTP00000022735.1"/>
    </source>
</evidence>
<feature type="disulfide bond" evidence="4">
    <location>
        <begin position="163"/>
        <end position="206"/>
    </location>
</feature>
<evidence type="ECO:0000256" key="4">
    <source>
        <dbReference type="PROSITE-ProRule" id="PRU00302"/>
    </source>
</evidence>
<dbReference type="SUPFAM" id="SSF57535">
    <property type="entry name" value="Complement control module/SCR domain"/>
    <property type="match status" value="9"/>
</dbReference>
<organism evidence="6 7">
    <name type="scientific">Terrapene triunguis</name>
    <name type="common">Three-toed box turtle</name>
    <dbReference type="NCBI Taxonomy" id="2587831"/>
    <lineage>
        <taxon>Eukaryota</taxon>
        <taxon>Metazoa</taxon>
        <taxon>Chordata</taxon>
        <taxon>Craniata</taxon>
        <taxon>Vertebrata</taxon>
        <taxon>Euteleostomi</taxon>
        <taxon>Archelosauria</taxon>
        <taxon>Testudinata</taxon>
        <taxon>Testudines</taxon>
        <taxon>Cryptodira</taxon>
        <taxon>Durocryptodira</taxon>
        <taxon>Testudinoidea</taxon>
        <taxon>Emydidae</taxon>
        <taxon>Terrapene</taxon>
    </lineage>
</organism>
<reference evidence="6" key="1">
    <citation type="submission" date="2025-08" db="UniProtKB">
        <authorList>
            <consortium name="Ensembl"/>
        </authorList>
    </citation>
    <scope>IDENTIFICATION</scope>
</reference>
<evidence type="ECO:0000256" key="3">
    <source>
        <dbReference type="ARBA" id="ARBA00023157"/>
    </source>
</evidence>
<proteinExistence type="predicted"/>
<dbReference type="InterPro" id="IPR000436">
    <property type="entry name" value="Sushi_SCR_CCP_dom"/>
</dbReference>
<evidence type="ECO:0000256" key="2">
    <source>
        <dbReference type="ARBA" id="ARBA00022729"/>
    </source>
</evidence>
<protein>
    <recommendedName>
        <fullName evidence="5">Sushi domain-containing protein</fullName>
    </recommendedName>
</protein>
<dbReference type="InParanoid" id="A0A674JN02"/>
<sequence>MSALTSAGCTLSITSMTLLRGIIIQILWAFYAKGQVPVCEQPPDVDFGKIISGEKSQYVESDSVQYSCYPGYTLAGSERITCDGRNWMPAPKCLAPCTITKQQLEDKKLLLSSGRRRTIMVVNDQIVEFSCSEGYNPTDPSARKCVDGHIDFPLCISATGKKCGRPPVVVNGDITTFLQKEYASSSSVEYKCQKFYSVKGQNKSFCNNGNWTETPICEEPCVISQEEMQNRGIELTETYNGKQYIQHDDFVVFKCKSGHVPQAFLSPDFTVWCHSGNIVYPQCNKDVLGRCGPPPSIQNGDIISDLLPVYAAGSSVEYKCRSFHGMTGSKIITCRLGKWTAPPVCSEAARKCGHPPAIDNGDVMAFLQKEYDSGSRVEYKCQSFHRMKGSAFVSCESGQWTDPPVCLEPCTTSPEDMEKNNIGLKWSSETRLYLESGNFVEFDCKNGYVKDPTSSAFRVQCVEGKLAYPKCKRKELCITFPEDMEKNNIGLKWSSETRLNLESGDFVEFDCKNGYVRDPTSSEFRVQCVEGKLAYPKCKKREPCTTSLEDMEKNNIGLKWSLKTRLNLESGNFVEFDCKNGYVRDPTSSAFRVQCVEGKLAYPKCKRRDTSE</sequence>
<accession>A0A674JN02</accession>
<keyword evidence="3 4" id="KW-1015">Disulfide bond</keyword>
<name>A0A674JN02_9SAUR</name>
<dbReference type="InterPro" id="IPR035976">
    <property type="entry name" value="Sushi/SCR/CCP_sf"/>
</dbReference>
<feature type="domain" description="Sushi" evidence="5">
    <location>
        <begin position="289"/>
        <end position="347"/>
    </location>
</feature>
<dbReference type="FunFam" id="2.10.70.10:FF:000026">
    <property type="entry name" value="Complement inhibitory factor H"/>
    <property type="match status" value="2"/>
</dbReference>
<reference evidence="6" key="2">
    <citation type="submission" date="2025-09" db="UniProtKB">
        <authorList>
            <consortium name="Ensembl"/>
        </authorList>
    </citation>
    <scope>IDENTIFICATION</scope>
</reference>
<dbReference type="GeneTree" id="ENSGT00940000154386"/>
<feature type="domain" description="Sushi" evidence="5">
    <location>
        <begin position="161"/>
        <end position="219"/>
    </location>
</feature>
<dbReference type="Ensembl" id="ENSTMTT00000023539.1">
    <property type="protein sequence ID" value="ENSTMTP00000022735.1"/>
    <property type="gene ID" value="ENSTMTG00000016614.1"/>
</dbReference>
<keyword evidence="1 4" id="KW-0768">Sushi</keyword>
<dbReference type="Gene3D" id="2.10.70.10">
    <property type="entry name" value="Complement Module, domain 1"/>
    <property type="match status" value="9"/>
</dbReference>